<reference evidence="2 3" key="1">
    <citation type="submission" date="2020-08" db="EMBL/GenBank/DDBJ databases">
        <title>The Agave Microbiome: Exploring the role of microbial communities in plant adaptations to desert environments.</title>
        <authorList>
            <person name="Partida-Martinez L.P."/>
        </authorList>
    </citation>
    <scope>NUCLEOTIDE SEQUENCE [LARGE SCALE GENOMIC DNA]</scope>
    <source>
        <strain evidence="2 3">AS3.13</strain>
    </source>
</reference>
<feature type="transmembrane region" description="Helical" evidence="1">
    <location>
        <begin position="127"/>
        <end position="148"/>
    </location>
</feature>
<evidence type="ECO:0000313" key="3">
    <source>
        <dbReference type="Proteomes" id="UP000522313"/>
    </source>
</evidence>
<sequence length="167" mass="18240">MSEHGKKTITPVERKAPLAYFGANGRPPSIVRFERLYLASFAASLIGWAFSWQQTADRLAIDPKTASYTWLLPAALLLSCAITLTLWYLVARRASLAAKWVVTILTGLAAVRFAINLLVVARGKVPVLALLLSAAILVLGIAAVVHLFRPDARLWFGEGLEPEEEEA</sequence>
<gene>
    <name evidence="2" type="ORF">F4693_000996</name>
</gene>
<keyword evidence="1" id="KW-1133">Transmembrane helix</keyword>
<protein>
    <submittedName>
        <fullName evidence="2">Uncharacterized protein</fullName>
    </submittedName>
</protein>
<dbReference type="RefSeq" id="WP_184504368.1">
    <property type="nucleotide sequence ID" value="NZ_JACHBT010000004.1"/>
</dbReference>
<keyword evidence="1" id="KW-0812">Transmembrane</keyword>
<proteinExistence type="predicted"/>
<name>A0A7X0JAJ7_9SPHN</name>
<accession>A0A7X0JAJ7</accession>
<evidence type="ECO:0000313" key="2">
    <source>
        <dbReference type="EMBL" id="MBB6504038.1"/>
    </source>
</evidence>
<feature type="transmembrane region" description="Helical" evidence="1">
    <location>
        <begin position="101"/>
        <end position="121"/>
    </location>
</feature>
<feature type="transmembrane region" description="Helical" evidence="1">
    <location>
        <begin position="67"/>
        <end position="89"/>
    </location>
</feature>
<dbReference type="AlphaFoldDB" id="A0A7X0JAJ7"/>
<reference evidence="2 3" key="2">
    <citation type="submission" date="2020-08" db="EMBL/GenBank/DDBJ databases">
        <authorList>
            <person name="Partida-Martinez L."/>
            <person name="Huntemann M."/>
            <person name="Clum A."/>
            <person name="Wang J."/>
            <person name="Palaniappan K."/>
            <person name="Ritter S."/>
            <person name="Chen I.-M."/>
            <person name="Stamatis D."/>
            <person name="Reddy T."/>
            <person name="O'Malley R."/>
            <person name="Daum C."/>
            <person name="Shapiro N."/>
            <person name="Ivanova N."/>
            <person name="Kyrpides N."/>
            <person name="Woyke T."/>
        </authorList>
    </citation>
    <scope>NUCLEOTIDE SEQUENCE [LARGE SCALE GENOMIC DNA]</scope>
    <source>
        <strain evidence="2 3">AS3.13</strain>
    </source>
</reference>
<dbReference type="EMBL" id="JACHBT010000004">
    <property type="protein sequence ID" value="MBB6504038.1"/>
    <property type="molecule type" value="Genomic_DNA"/>
</dbReference>
<comment type="caution">
    <text evidence="2">The sequence shown here is derived from an EMBL/GenBank/DDBJ whole genome shotgun (WGS) entry which is preliminary data.</text>
</comment>
<organism evidence="2 3">
    <name type="scientific">Sphingomonas endophytica</name>
    <dbReference type="NCBI Taxonomy" id="869719"/>
    <lineage>
        <taxon>Bacteria</taxon>
        <taxon>Pseudomonadati</taxon>
        <taxon>Pseudomonadota</taxon>
        <taxon>Alphaproteobacteria</taxon>
        <taxon>Sphingomonadales</taxon>
        <taxon>Sphingomonadaceae</taxon>
        <taxon>Sphingomonas</taxon>
    </lineage>
</organism>
<keyword evidence="1" id="KW-0472">Membrane</keyword>
<dbReference type="Proteomes" id="UP000522313">
    <property type="component" value="Unassembled WGS sequence"/>
</dbReference>
<evidence type="ECO:0000256" key="1">
    <source>
        <dbReference type="SAM" id="Phobius"/>
    </source>
</evidence>
<feature type="transmembrane region" description="Helical" evidence="1">
    <location>
        <begin position="36"/>
        <end position="55"/>
    </location>
</feature>